<feature type="compositionally biased region" description="Polar residues" evidence="4">
    <location>
        <begin position="1034"/>
        <end position="1050"/>
    </location>
</feature>
<dbReference type="PANTHER" id="PTHR42648">
    <property type="entry name" value="TRANSPOSASE, PUTATIVE-RELATED"/>
    <property type="match status" value="1"/>
</dbReference>
<dbReference type="GO" id="GO:0003676">
    <property type="term" value="F:nucleic acid binding"/>
    <property type="evidence" value="ECO:0007669"/>
    <property type="project" value="InterPro"/>
</dbReference>
<proteinExistence type="predicted"/>
<keyword evidence="3" id="KW-0175">Coiled coil</keyword>
<feature type="compositionally biased region" description="Basic and acidic residues" evidence="4">
    <location>
        <begin position="1051"/>
        <end position="1074"/>
    </location>
</feature>
<feature type="region of interest" description="Disordered" evidence="4">
    <location>
        <begin position="1362"/>
        <end position="1401"/>
    </location>
</feature>
<dbReference type="GO" id="GO:0008270">
    <property type="term" value="F:zinc ion binding"/>
    <property type="evidence" value="ECO:0007669"/>
    <property type="project" value="InterPro"/>
</dbReference>
<evidence type="ECO:0000256" key="4">
    <source>
        <dbReference type="SAM" id="MobiDB-lite"/>
    </source>
</evidence>
<dbReference type="EMBL" id="BKCJ010008160">
    <property type="protein sequence ID" value="GEU80868.1"/>
    <property type="molecule type" value="Genomic_DNA"/>
</dbReference>
<organism evidence="6">
    <name type="scientific">Tanacetum cinerariifolium</name>
    <name type="common">Dalmatian daisy</name>
    <name type="synonym">Chrysanthemum cinerariifolium</name>
    <dbReference type="NCBI Taxonomy" id="118510"/>
    <lineage>
        <taxon>Eukaryota</taxon>
        <taxon>Viridiplantae</taxon>
        <taxon>Streptophyta</taxon>
        <taxon>Embryophyta</taxon>
        <taxon>Tracheophyta</taxon>
        <taxon>Spermatophyta</taxon>
        <taxon>Magnoliopsida</taxon>
        <taxon>eudicotyledons</taxon>
        <taxon>Gunneridae</taxon>
        <taxon>Pentapetalae</taxon>
        <taxon>asterids</taxon>
        <taxon>campanulids</taxon>
        <taxon>Asterales</taxon>
        <taxon>Asteraceae</taxon>
        <taxon>Asteroideae</taxon>
        <taxon>Anthemideae</taxon>
        <taxon>Anthemidinae</taxon>
        <taxon>Tanacetum</taxon>
    </lineage>
</organism>
<dbReference type="Pfam" id="PF13976">
    <property type="entry name" value="gag_pre-integrs"/>
    <property type="match status" value="1"/>
</dbReference>
<feature type="coiled-coil region" evidence="3">
    <location>
        <begin position="468"/>
        <end position="495"/>
    </location>
</feature>
<feature type="region of interest" description="Disordered" evidence="4">
    <location>
        <begin position="319"/>
        <end position="347"/>
    </location>
</feature>
<dbReference type="Gene3D" id="3.30.420.10">
    <property type="entry name" value="Ribonuclease H-like superfamily/Ribonuclease H"/>
    <property type="match status" value="1"/>
</dbReference>
<dbReference type="Pfam" id="PF07727">
    <property type="entry name" value="RVT_2"/>
    <property type="match status" value="1"/>
</dbReference>
<keyword evidence="2" id="KW-0378">Hydrolase</keyword>
<feature type="region of interest" description="Disordered" evidence="4">
    <location>
        <begin position="1034"/>
        <end position="1080"/>
    </location>
</feature>
<reference evidence="6" key="1">
    <citation type="journal article" date="2019" name="Sci. Rep.">
        <title>Draft genome of Tanacetum cinerariifolium, the natural source of mosquito coil.</title>
        <authorList>
            <person name="Yamashiro T."/>
            <person name="Shiraishi A."/>
            <person name="Satake H."/>
            <person name="Nakayama K."/>
        </authorList>
    </citation>
    <scope>NUCLEOTIDE SEQUENCE</scope>
</reference>
<keyword evidence="1" id="KW-0479">Metal-binding</keyword>
<sequence length="1860" mass="211700">MEPGTETTPTTIRARTYIDLTDEEKLHESVDIMETNIVLQELSLQERESKLYDDFDTFTSMSGETIHLYYMWFTQLINDMHTIGMSMKPLQVNTKFVNHLQPEWSKFVTDVKLAQDMHTTNFDHLYAHLRQHEAHANEVRLERKRQFSWPIYLLMTQMFFHRRRYKSTMTLPIASIEAPQMVSSVKLPILMKGEYIFWTMKMKQYLDHTEYALWEVILNGNSAIQMKKDEAGKEVKVPPVTAHSPQLNNEDLEQIDQDNLEEMDLNWQVAMLSKRVKRFYKKIGRKLEFNRKEQVGFDKTKVEYFNCHRRGHYARDCRSVKNSGNRSRDAGNAGYRRKNNGIRPTKEEDENALVVQDELGTYDWSYQVEEEATDFALMAFTSNPSSSLSLNSEVQSCSKQCVQCYEQLKKLFDEYHEKLRKANLETVGYRYSLESIEGQLRVHHQNGVIYKEKIGVLEYDVKDKSNLLKYTQKQLDEALKEKEDLKAKLEKFETSSKKSQKFETSSKNLTKLLDTKISAKVKTGLGYDNQFNEKEVLDVKEEEVTETVFDNRSSDKENSLANDRFKKGEGYHAVPPHLTGNYMPPKSDLSFAGLDDSIYKFKISETVTSVTKDEKDAPETSTACVDKPKEDSMSHLIKDNIFHEDRMAKKSVLPNNVGKVFARFGRILVSAAKPKVAASTSAAKPVNTAGSKQSVHFLKSRSTFHKSHSPIRRYFYNTTTHLRGNSTERLNTAVSKAVSAIKRNRVTTVKTSTCYVWRPRVNDLDHISKENRRLGHVNFKTINKLVKGNLVRGLPSKIFKNDHTCVACQKEKQHKATYKAKLMSSINQPLHMLHMDLFGPTSVMNINHRKYFLVVTDDFSRFSWVFFLATKDETSTILKPFITAIENQLNKKVKVIRCDNGTEFKNRDLDELCGMKGIKREYNNARTPQQNGVAERKNKTRIEATQTILADSLLPITFWAEVVNVACYVLNRALVTKSHNKTPYELLNGRTPRLDFMRPFGCPFTILNTLDPLGNWLFDIDSLTNSMNYIPVSAGNQTDKNAGPQDTNGNADDKAADDKPKDDTGSKTVKEPVNKENQAYRYELDRLMNQEKEASDTTDAFRKKFERGYMDQRGATQAGSTNSLNTVSNLVNAASTSRKFSAGGPSSPPPHDAFIPAHTLLHVDQDDSQKPDLEDTSILRDIALMHKRFQMSSMGVLTFFLGLQVKQSEEGIFISQDKYVAEILKIFDFSSVKTASTPIETQKPLVKNEKAADVDVHLYRSMIRSLMYLTASRPDIMFAVCACSRFQVTPNLSQLHAVKRIFRYLKGQSKLGLWYPRDSPFDLEDNSDNDYAGANLDRKSTIREYVAAANCCGQVRAATTASLDAQQDSSNITKTQSKAKLNKPTPQGEGSGSGPGRQETIGGTMAQIRSEGALIQSIDPPLSTGYTVGSREDRMKHDIELMDLVPQTPYDSPLLGGHTPESDEGSITLKELTDLCTTLLQKVFDLENVKTAQAKKIASLKKRITKLEQRQSSIFLGFYPFKASSSKRHGLGRRKVSKQERKILKSQQMFQDIDDVLDKDADTEMIIEDKDNGEKGGSIAKTVSTTRPDISAVGPEDSTAEPKNPFTTATLFDDEDVTIADTLASKAALAEMYDKVQVQIDVDHELAIRLTHEEQEKYTVEERSKLLAEFFERRKKQLAKERAEDIRSKPPTKTPLRSLIMTYLKHTGSDKDEKRIGSRKKRTASSSSKHKSTKKQKMNDQDFEDSDKENRKCLKVVPDDDKAINYETLDVKSLIIDCESQVLGTNEAGDVHVYKLTRLDGSYKHFLTFSRMLEVLDRQDVLDLHKIIMERFSANDPEGYDLILWGDLKILVESSKVNEI</sequence>
<dbReference type="InterPro" id="IPR025724">
    <property type="entry name" value="GAG-pre-integrase_dom"/>
</dbReference>
<dbReference type="SUPFAM" id="SSF53098">
    <property type="entry name" value="Ribonuclease H-like"/>
    <property type="match status" value="1"/>
</dbReference>
<accession>A0A6L2N3U6</accession>
<evidence type="ECO:0000256" key="2">
    <source>
        <dbReference type="ARBA" id="ARBA00022801"/>
    </source>
</evidence>
<dbReference type="PANTHER" id="PTHR42648:SF32">
    <property type="entry name" value="RIBONUCLEASE H-LIKE DOMAIN, GAG-PRE-INTEGRASE DOMAIN PROTEIN-RELATED"/>
    <property type="match status" value="1"/>
</dbReference>
<dbReference type="InterPro" id="IPR036875">
    <property type="entry name" value="Znf_CCHC_sf"/>
</dbReference>
<feature type="domain" description="Integrase catalytic" evidence="5">
    <location>
        <begin position="825"/>
        <end position="991"/>
    </location>
</feature>
<evidence type="ECO:0000256" key="3">
    <source>
        <dbReference type="SAM" id="Coils"/>
    </source>
</evidence>
<dbReference type="Pfam" id="PF00665">
    <property type="entry name" value="rve"/>
    <property type="match status" value="1"/>
</dbReference>
<evidence type="ECO:0000259" key="5">
    <source>
        <dbReference type="PROSITE" id="PS50994"/>
    </source>
</evidence>
<feature type="compositionally biased region" description="Polar residues" evidence="4">
    <location>
        <begin position="1362"/>
        <end position="1379"/>
    </location>
</feature>
<feature type="region of interest" description="Disordered" evidence="4">
    <location>
        <begin position="1679"/>
        <end position="1698"/>
    </location>
</feature>
<dbReference type="GO" id="GO:0016787">
    <property type="term" value="F:hydrolase activity"/>
    <property type="evidence" value="ECO:0007669"/>
    <property type="project" value="UniProtKB-KW"/>
</dbReference>
<dbReference type="GO" id="GO:0015074">
    <property type="term" value="P:DNA integration"/>
    <property type="evidence" value="ECO:0007669"/>
    <property type="project" value="InterPro"/>
</dbReference>
<evidence type="ECO:0000313" key="6">
    <source>
        <dbReference type="EMBL" id="GEU80868.1"/>
    </source>
</evidence>
<dbReference type="InterPro" id="IPR013103">
    <property type="entry name" value="RVT_2"/>
</dbReference>
<dbReference type="SUPFAM" id="SSF57756">
    <property type="entry name" value="Retrovirus zinc finger-like domains"/>
    <property type="match status" value="1"/>
</dbReference>
<feature type="region of interest" description="Disordered" evidence="4">
    <location>
        <begin position="1708"/>
        <end position="1748"/>
    </location>
</feature>
<dbReference type="InterPro" id="IPR001584">
    <property type="entry name" value="Integrase_cat-core"/>
</dbReference>
<evidence type="ECO:0000256" key="1">
    <source>
        <dbReference type="ARBA" id="ARBA00022723"/>
    </source>
</evidence>
<dbReference type="InterPro" id="IPR012337">
    <property type="entry name" value="RNaseH-like_sf"/>
</dbReference>
<gene>
    <name evidence="6" type="ORF">Tci_052846</name>
</gene>
<dbReference type="InterPro" id="IPR039537">
    <property type="entry name" value="Retrotran_Ty1/copia-like"/>
</dbReference>
<dbReference type="InterPro" id="IPR036397">
    <property type="entry name" value="RNaseH_sf"/>
</dbReference>
<feature type="compositionally biased region" description="Basic and acidic residues" evidence="4">
    <location>
        <begin position="1679"/>
        <end position="1688"/>
    </location>
</feature>
<protein>
    <submittedName>
        <fullName evidence="6">Putative ribonuclease H-like domain-containing protein</fullName>
    </submittedName>
</protein>
<dbReference type="PROSITE" id="PS50994">
    <property type="entry name" value="INTEGRASE"/>
    <property type="match status" value="1"/>
</dbReference>
<comment type="caution">
    <text evidence="6">The sequence shown here is derived from an EMBL/GenBank/DDBJ whole genome shotgun (WGS) entry which is preliminary data.</text>
</comment>
<name>A0A6L2N3U6_TANCI</name>
<feature type="compositionally biased region" description="Basic residues" evidence="4">
    <location>
        <begin position="1717"/>
        <end position="1736"/>
    </location>
</feature>